<proteinExistence type="predicted"/>
<name>A0A512TPN8_CLOBU</name>
<accession>A0A512TPN8</accession>
<dbReference type="AlphaFoldDB" id="A0A512TPN8"/>
<dbReference type="EMBL" id="BKBC01000038">
    <property type="protein sequence ID" value="GEQ22021.1"/>
    <property type="molecule type" value="Genomic_DNA"/>
</dbReference>
<dbReference type="RefSeq" id="WP_124230176.1">
    <property type="nucleotide sequence ID" value="NZ_BKBC01000038.1"/>
</dbReference>
<organism evidence="1 2">
    <name type="scientific">Clostridium butyricum</name>
    <dbReference type="NCBI Taxonomy" id="1492"/>
    <lineage>
        <taxon>Bacteria</taxon>
        <taxon>Bacillati</taxon>
        <taxon>Bacillota</taxon>
        <taxon>Clostridia</taxon>
        <taxon>Eubacteriales</taxon>
        <taxon>Clostridiaceae</taxon>
        <taxon>Clostridium</taxon>
    </lineage>
</organism>
<evidence type="ECO:0000313" key="2">
    <source>
        <dbReference type="Proteomes" id="UP000321089"/>
    </source>
</evidence>
<dbReference type="Proteomes" id="UP000321089">
    <property type="component" value="Unassembled WGS sequence"/>
</dbReference>
<evidence type="ECO:0000313" key="1">
    <source>
        <dbReference type="EMBL" id="GEQ22021.1"/>
    </source>
</evidence>
<protein>
    <submittedName>
        <fullName evidence="1">TIGR04076 family protein</fullName>
    </submittedName>
</protein>
<comment type="caution">
    <text evidence="1">The sequence shown here is derived from an EMBL/GenBank/DDBJ whole genome shotgun (WGS) entry which is preliminary data.</text>
</comment>
<gene>
    <name evidence="1" type="ORF">CBU02nite_25270</name>
</gene>
<sequence>MKKWYDEEYEFEIEVIGFLNSDHTERYCRNGEEVGDKYICTYGCPVNTEGQGICSKVMMILFPIMEAVRSGGDLENIGGNGKCSKEFVCPDGCVMFRLTAKKLGNENFYKGKFFG</sequence>
<dbReference type="InterPro" id="IPR023811">
    <property type="entry name" value="CHP04076"/>
</dbReference>
<dbReference type="NCBIfam" id="TIGR04076">
    <property type="entry name" value="TIGR04076 family protein"/>
    <property type="match status" value="1"/>
</dbReference>
<reference evidence="1 2" key="1">
    <citation type="submission" date="2019-07" db="EMBL/GenBank/DDBJ databases">
        <title>Whole genome shotgun sequence of Clostridium butyricum NBRC 3858.</title>
        <authorList>
            <person name="Hosoyama A."/>
            <person name="Uohara A."/>
            <person name="Ohji S."/>
            <person name="Ichikawa N."/>
        </authorList>
    </citation>
    <scope>NUCLEOTIDE SEQUENCE [LARGE SCALE GENOMIC DNA]</scope>
    <source>
        <strain evidence="1 2">NBRC 3858</strain>
    </source>
</reference>